<protein>
    <recommendedName>
        <fullName evidence="2">Peptidase C1A papain C-terminal domain-containing protein</fullName>
    </recommendedName>
</protein>
<dbReference type="Pfam" id="PF00112">
    <property type="entry name" value="Peptidase_C1"/>
    <property type="match status" value="1"/>
</dbReference>
<sequence>MFKTRLMDPEVLAEFPPCNVTFAHKFLYQLRAALPDSFDWRDHHTVTEETAAAAGRSPQKQRRQDRNLVSVSQQELVDCSTAYNKGCGGGVPIYAIREIQHLGGFEYERTYKYEGKDEFPLQLDSSRGLSQQRRAAGEERR</sequence>
<dbReference type="GO" id="GO:0006508">
    <property type="term" value="P:proteolysis"/>
    <property type="evidence" value="ECO:0007669"/>
    <property type="project" value="InterPro"/>
</dbReference>
<evidence type="ECO:0000313" key="4">
    <source>
        <dbReference type="Proteomes" id="UP000298663"/>
    </source>
</evidence>
<dbReference type="GO" id="GO:0008234">
    <property type="term" value="F:cysteine-type peptidase activity"/>
    <property type="evidence" value="ECO:0007669"/>
    <property type="project" value="InterPro"/>
</dbReference>
<dbReference type="OrthoDB" id="785633at2759"/>
<accession>A0A4U5PE44</accession>
<organism evidence="3 4">
    <name type="scientific">Steinernema carpocapsae</name>
    <name type="common">Entomopathogenic nematode</name>
    <dbReference type="NCBI Taxonomy" id="34508"/>
    <lineage>
        <taxon>Eukaryota</taxon>
        <taxon>Metazoa</taxon>
        <taxon>Ecdysozoa</taxon>
        <taxon>Nematoda</taxon>
        <taxon>Chromadorea</taxon>
        <taxon>Rhabditida</taxon>
        <taxon>Tylenchina</taxon>
        <taxon>Panagrolaimomorpha</taxon>
        <taxon>Strongyloidoidea</taxon>
        <taxon>Steinernematidae</taxon>
        <taxon>Steinernema</taxon>
    </lineage>
</organism>
<evidence type="ECO:0000313" key="3">
    <source>
        <dbReference type="EMBL" id="TKR94688.1"/>
    </source>
</evidence>
<feature type="region of interest" description="Disordered" evidence="1">
    <location>
        <begin position="122"/>
        <end position="141"/>
    </location>
</feature>
<dbReference type="EMBL" id="AZBU02000002">
    <property type="protein sequence ID" value="TKR94688.1"/>
    <property type="molecule type" value="Genomic_DNA"/>
</dbReference>
<feature type="region of interest" description="Disordered" evidence="1">
    <location>
        <begin position="49"/>
        <end position="69"/>
    </location>
</feature>
<comment type="caution">
    <text evidence="3">The sequence shown here is derived from an EMBL/GenBank/DDBJ whole genome shotgun (WGS) entry which is preliminary data.</text>
</comment>
<dbReference type="InterPro" id="IPR000668">
    <property type="entry name" value="Peptidase_C1A_C"/>
</dbReference>
<reference evidence="3 4" key="1">
    <citation type="journal article" date="2015" name="Genome Biol.">
        <title>Comparative genomics of Steinernema reveals deeply conserved gene regulatory networks.</title>
        <authorList>
            <person name="Dillman A.R."/>
            <person name="Macchietto M."/>
            <person name="Porter C.F."/>
            <person name="Rogers A."/>
            <person name="Williams B."/>
            <person name="Antoshechkin I."/>
            <person name="Lee M.M."/>
            <person name="Goodwin Z."/>
            <person name="Lu X."/>
            <person name="Lewis E.E."/>
            <person name="Goodrich-Blair H."/>
            <person name="Stock S.P."/>
            <person name="Adams B.J."/>
            <person name="Sternberg P.W."/>
            <person name="Mortazavi A."/>
        </authorList>
    </citation>
    <scope>NUCLEOTIDE SEQUENCE [LARGE SCALE GENOMIC DNA]</scope>
    <source>
        <strain evidence="3 4">ALL</strain>
    </source>
</reference>
<gene>
    <name evidence="3" type="ORF">L596_008947</name>
</gene>
<feature type="compositionally biased region" description="Polar residues" evidence="1">
    <location>
        <begin position="123"/>
        <end position="133"/>
    </location>
</feature>
<dbReference type="SUPFAM" id="SSF54001">
    <property type="entry name" value="Cysteine proteinases"/>
    <property type="match status" value="1"/>
</dbReference>
<feature type="domain" description="Peptidase C1A papain C-terminal" evidence="2">
    <location>
        <begin position="35"/>
        <end position="118"/>
    </location>
</feature>
<dbReference type="Proteomes" id="UP000298663">
    <property type="component" value="Unassembled WGS sequence"/>
</dbReference>
<reference evidence="3 4" key="2">
    <citation type="journal article" date="2019" name="G3 (Bethesda)">
        <title>Hybrid Assembly of the Genome of the Entomopathogenic Nematode Steinernema carpocapsae Identifies the X-Chromosome.</title>
        <authorList>
            <person name="Serra L."/>
            <person name="Macchietto M."/>
            <person name="Macias-Munoz A."/>
            <person name="McGill C.J."/>
            <person name="Rodriguez I.M."/>
            <person name="Rodriguez B."/>
            <person name="Murad R."/>
            <person name="Mortazavi A."/>
        </authorList>
    </citation>
    <scope>NUCLEOTIDE SEQUENCE [LARGE SCALE GENOMIC DNA]</scope>
    <source>
        <strain evidence="3 4">ALL</strain>
    </source>
</reference>
<dbReference type="Gene3D" id="3.90.70.10">
    <property type="entry name" value="Cysteine proteinases"/>
    <property type="match status" value="1"/>
</dbReference>
<dbReference type="AlphaFoldDB" id="A0A4U5PE44"/>
<dbReference type="InterPro" id="IPR038765">
    <property type="entry name" value="Papain-like_cys_pep_sf"/>
</dbReference>
<evidence type="ECO:0000256" key="1">
    <source>
        <dbReference type="SAM" id="MobiDB-lite"/>
    </source>
</evidence>
<keyword evidence="4" id="KW-1185">Reference proteome</keyword>
<proteinExistence type="predicted"/>
<evidence type="ECO:0000259" key="2">
    <source>
        <dbReference type="Pfam" id="PF00112"/>
    </source>
</evidence>
<name>A0A4U5PE44_STECR</name>
<dbReference type="STRING" id="34508.A0A4U5PE44"/>